<reference evidence="1" key="1">
    <citation type="submission" date="2019-12" db="EMBL/GenBank/DDBJ databases">
        <title>Genome sequencing and annotation of Brassica cretica.</title>
        <authorList>
            <person name="Studholme D.J."/>
            <person name="Sarris P."/>
        </authorList>
    </citation>
    <scope>NUCLEOTIDE SEQUENCE</scope>
    <source>
        <strain evidence="1">PFS-109/04</strain>
        <tissue evidence="1">Leaf</tissue>
    </source>
</reference>
<protein>
    <submittedName>
        <fullName evidence="1">Uncharacterized protein</fullName>
    </submittedName>
</protein>
<evidence type="ECO:0000313" key="2">
    <source>
        <dbReference type="Proteomes" id="UP000712600"/>
    </source>
</evidence>
<proteinExistence type="predicted"/>
<dbReference type="EMBL" id="QGKX02000004">
    <property type="protein sequence ID" value="KAF3599872.1"/>
    <property type="molecule type" value="Genomic_DNA"/>
</dbReference>
<sequence length="97" mass="10939">MSLHVPIRQFPMFPHDHIFLRPSHMPLRQAGALQELGSSRRDNVVLLSWYFLVARSFLIASLYVSENLKQSQVKIMNLDFSNGSALNSSPLASLIVS</sequence>
<evidence type="ECO:0000313" key="1">
    <source>
        <dbReference type="EMBL" id="KAF3599872.1"/>
    </source>
</evidence>
<dbReference type="AlphaFoldDB" id="A0A8S9SDE0"/>
<name>A0A8S9SDE0_BRACR</name>
<comment type="caution">
    <text evidence="1">The sequence shown here is derived from an EMBL/GenBank/DDBJ whole genome shotgun (WGS) entry which is preliminary data.</text>
</comment>
<accession>A0A8S9SDE0</accession>
<organism evidence="1 2">
    <name type="scientific">Brassica cretica</name>
    <name type="common">Mustard</name>
    <dbReference type="NCBI Taxonomy" id="69181"/>
    <lineage>
        <taxon>Eukaryota</taxon>
        <taxon>Viridiplantae</taxon>
        <taxon>Streptophyta</taxon>
        <taxon>Embryophyta</taxon>
        <taxon>Tracheophyta</taxon>
        <taxon>Spermatophyta</taxon>
        <taxon>Magnoliopsida</taxon>
        <taxon>eudicotyledons</taxon>
        <taxon>Gunneridae</taxon>
        <taxon>Pentapetalae</taxon>
        <taxon>rosids</taxon>
        <taxon>malvids</taxon>
        <taxon>Brassicales</taxon>
        <taxon>Brassicaceae</taxon>
        <taxon>Brassiceae</taxon>
        <taxon>Brassica</taxon>
    </lineage>
</organism>
<dbReference type="Proteomes" id="UP000712600">
    <property type="component" value="Unassembled WGS sequence"/>
</dbReference>
<gene>
    <name evidence="1" type="ORF">F2Q69_00033577</name>
</gene>